<gene>
    <name evidence="6" type="ORF">IMG5_123640</name>
</gene>
<evidence type="ECO:0000256" key="5">
    <source>
        <dbReference type="SAM" id="Phobius"/>
    </source>
</evidence>
<feature type="transmembrane region" description="Helical" evidence="5">
    <location>
        <begin position="646"/>
        <end position="668"/>
    </location>
</feature>
<dbReference type="PANTHER" id="PTHR31652">
    <property type="entry name" value="LIMR FAMILY PROTEIN DDB_G0283707-RELATED"/>
    <property type="match status" value="1"/>
</dbReference>
<feature type="transmembrane region" description="Helical" evidence="5">
    <location>
        <begin position="140"/>
        <end position="164"/>
    </location>
</feature>
<keyword evidence="2 5" id="KW-0812">Transmembrane</keyword>
<keyword evidence="7" id="KW-1185">Reference proteome</keyword>
<dbReference type="GO" id="GO:0016020">
    <property type="term" value="C:membrane"/>
    <property type="evidence" value="ECO:0007669"/>
    <property type="project" value="UniProtKB-SubCell"/>
</dbReference>
<dbReference type="OrthoDB" id="73273at2759"/>
<dbReference type="OMA" id="KSAMCWV"/>
<feature type="transmembrane region" description="Helical" evidence="5">
    <location>
        <begin position="699"/>
        <end position="717"/>
    </location>
</feature>
<feature type="transmembrane region" description="Helical" evidence="5">
    <location>
        <begin position="199"/>
        <end position="218"/>
    </location>
</feature>
<proteinExistence type="predicted"/>
<comment type="subcellular location">
    <subcellularLocation>
        <location evidence="1">Membrane</location>
        <topology evidence="1">Multi-pass membrane protein</topology>
    </subcellularLocation>
</comment>
<feature type="transmembrane region" description="Helical" evidence="5">
    <location>
        <begin position="420"/>
        <end position="452"/>
    </location>
</feature>
<keyword evidence="6" id="KW-0808">Transferase</keyword>
<organism evidence="6 7">
    <name type="scientific">Ichthyophthirius multifiliis</name>
    <name type="common">White spot disease agent</name>
    <name type="synonym">Ich</name>
    <dbReference type="NCBI Taxonomy" id="5932"/>
    <lineage>
        <taxon>Eukaryota</taxon>
        <taxon>Sar</taxon>
        <taxon>Alveolata</taxon>
        <taxon>Ciliophora</taxon>
        <taxon>Intramacronucleata</taxon>
        <taxon>Oligohymenophorea</taxon>
        <taxon>Hymenostomatida</taxon>
        <taxon>Ophryoglenina</taxon>
        <taxon>Ichthyophthirius</taxon>
    </lineage>
</organism>
<keyword evidence="4 5" id="KW-0472">Membrane</keyword>
<dbReference type="GeneID" id="14906907"/>
<accession>G0QVG7</accession>
<dbReference type="Proteomes" id="UP000008983">
    <property type="component" value="Unassembled WGS sequence"/>
</dbReference>
<dbReference type="PANTHER" id="PTHR31652:SF0">
    <property type="entry name" value="LIMR FAMILY PROTEIN DDB_G0283707-RELATED"/>
    <property type="match status" value="1"/>
</dbReference>
<dbReference type="EC" id="2.7.7.7" evidence="6"/>
<sequence length="738" mass="87704">MQLYIRLKENRDLILQFLCEKIYIHINIYKFIQLLYINQQIQCYVDNFLDQFVLQYILINKQQSLKILKFNLKLKENLNQFRFLLHQLNNNQFVNLFKRFVNNFINKNLLNKIIYAFFFQQCQTLFNIFPQFYHIKQLQIYIYIYIYIYTYTYIFIQIFYNLIIKFQIQLQILKTTYSYQLFYFQNYLLQQYINQFQNVLIVLFYLFINKIKILLKLQKKNIKKISKLYTQIQKMADVFLIIISIVIAILLTFTSFYLLILYCHPDDRGWGTSLFCKIIVIIGCTLSWAQVLILPLDVSNSRGNGNDLNMEVFWQIIYMIIGIMVSIVIPFAQLMYETDDEKPFLSRLLSALFMEICYFIVISIAYFISWAYLKFADIPIEYITNTSSNPFVPSDQLVVQSAVSKLMNYNNISITYEVSFIIYVMAFTSFIGNFLFVLFGGVGLFALPIDLIQEFINKPKLRSSKEAYEIKEILKQKTKKLIEQGIEVKRQLSETSVADGYWQKRKENNKLKKMQNQFRVNVLSLERDYQIFKLELNIVGINPAIWFFKLIGGVIFFIVSIIWWLHIILYVLSSDINGFPKAPFLNEMLIELESSGVSFLSTALFAFLSLYLLWCVQKGNIKFGLRIPFIFTLHPMKVNETWMNSFLFNINLVLICSVAVCQFCAKAFSQYARLTAIDNIFNTQVKNLRFFKYFYNDNVFEYAIVVWSVLTCLYLIIRTSDKPKQLQEIEELRKQKIK</sequence>
<evidence type="ECO:0000256" key="3">
    <source>
        <dbReference type="ARBA" id="ARBA00022989"/>
    </source>
</evidence>
<dbReference type="eggNOG" id="ENOG502QPKQ">
    <property type="taxonomic scope" value="Eukaryota"/>
</dbReference>
<dbReference type="InParanoid" id="G0QVG7"/>
<name>G0QVG7_ICHMU</name>
<evidence type="ECO:0000256" key="1">
    <source>
        <dbReference type="ARBA" id="ARBA00004141"/>
    </source>
</evidence>
<keyword evidence="3 5" id="KW-1133">Transmembrane helix</keyword>
<dbReference type="EMBL" id="GL983944">
    <property type="protein sequence ID" value="EGR30777.1"/>
    <property type="molecule type" value="Genomic_DNA"/>
</dbReference>
<feature type="transmembrane region" description="Helical" evidence="5">
    <location>
        <begin position="316"/>
        <end position="336"/>
    </location>
</feature>
<feature type="transmembrane region" description="Helical" evidence="5">
    <location>
        <begin position="348"/>
        <end position="373"/>
    </location>
</feature>
<protein>
    <submittedName>
        <fullName evidence="6">Lmbr1-like conserved region family protein, putative</fullName>
        <ecNumber evidence="6">2.7.7.7</ecNumber>
    </submittedName>
</protein>
<dbReference type="RefSeq" id="XP_004032364.1">
    <property type="nucleotide sequence ID" value="XM_004032316.1"/>
</dbReference>
<feature type="transmembrane region" description="Helical" evidence="5">
    <location>
        <begin position="546"/>
        <end position="572"/>
    </location>
</feature>
<dbReference type="Pfam" id="PF04791">
    <property type="entry name" value="LMBR1"/>
    <property type="match status" value="2"/>
</dbReference>
<feature type="transmembrane region" description="Helical" evidence="5">
    <location>
        <begin position="274"/>
        <end position="296"/>
    </location>
</feature>
<reference evidence="6 7" key="1">
    <citation type="submission" date="2011-07" db="EMBL/GenBank/DDBJ databases">
        <authorList>
            <person name="Coyne R."/>
            <person name="Brami D."/>
            <person name="Johnson J."/>
            <person name="Hostetler J."/>
            <person name="Hannick L."/>
            <person name="Clark T."/>
            <person name="Cassidy-Hanley D."/>
            <person name="Inman J."/>
        </authorList>
    </citation>
    <scope>NUCLEOTIDE SEQUENCE [LARGE SCALE GENOMIC DNA]</scope>
    <source>
        <strain evidence="6 7">G5</strain>
    </source>
</reference>
<dbReference type="InterPro" id="IPR006876">
    <property type="entry name" value="LMBR1-like_membr_prot"/>
</dbReference>
<dbReference type="AlphaFoldDB" id="G0QVG7"/>
<evidence type="ECO:0000313" key="6">
    <source>
        <dbReference type="EMBL" id="EGR30777.1"/>
    </source>
</evidence>
<evidence type="ECO:0000313" key="7">
    <source>
        <dbReference type="Proteomes" id="UP000008983"/>
    </source>
</evidence>
<evidence type="ECO:0000256" key="2">
    <source>
        <dbReference type="ARBA" id="ARBA00022692"/>
    </source>
</evidence>
<evidence type="ECO:0000256" key="4">
    <source>
        <dbReference type="ARBA" id="ARBA00023136"/>
    </source>
</evidence>
<keyword evidence="6" id="KW-0548">Nucleotidyltransferase</keyword>
<feature type="transmembrane region" description="Helical" evidence="5">
    <location>
        <begin position="592"/>
        <end position="616"/>
    </location>
</feature>
<dbReference type="STRING" id="857967.G0QVG7"/>
<feature type="transmembrane region" description="Helical" evidence="5">
    <location>
        <begin position="238"/>
        <end position="262"/>
    </location>
</feature>
<dbReference type="GO" id="GO:0003887">
    <property type="term" value="F:DNA-directed DNA polymerase activity"/>
    <property type="evidence" value="ECO:0007669"/>
    <property type="project" value="UniProtKB-EC"/>
</dbReference>